<accession>A0A2A2I7B8</accession>
<name>A0A2A2I7B8_9GAMM</name>
<dbReference type="AlphaFoldDB" id="A0A2A2I7B8"/>
<gene>
    <name evidence="1" type="ORF">CF392_02410</name>
</gene>
<protein>
    <submittedName>
        <fullName evidence="1">Uncharacterized protein</fullName>
    </submittedName>
</protein>
<reference evidence="1 2" key="1">
    <citation type="submission" date="2017-07" db="EMBL/GenBank/DDBJ databases">
        <title>Tamlnaduibacter salinus (Mi-7) genome sequencing.</title>
        <authorList>
            <person name="Verma A."/>
            <person name="Krishnamurthi S."/>
        </authorList>
    </citation>
    <scope>NUCLEOTIDE SEQUENCE [LARGE SCALE GENOMIC DNA]</scope>
    <source>
        <strain evidence="1 2">Mi-7</strain>
    </source>
</reference>
<dbReference type="RefSeq" id="WP_095609873.1">
    <property type="nucleotide sequence ID" value="NZ_NMPM01000010.1"/>
</dbReference>
<evidence type="ECO:0000313" key="2">
    <source>
        <dbReference type="Proteomes" id="UP000218332"/>
    </source>
</evidence>
<evidence type="ECO:0000313" key="1">
    <source>
        <dbReference type="EMBL" id="PAV27010.1"/>
    </source>
</evidence>
<dbReference type="EMBL" id="NMPM01000010">
    <property type="protein sequence ID" value="PAV27010.1"/>
    <property type="molecule type" value="Genomic_DNA"/>
</dbReference>
<comment type="caution">
    <text evidence="1">The sequence shown here is derived from an EMBL/GenBank/DDBJ whole genome shotgun (WGS) entry which is preliminary data.</text>
</comment>
<proteinExistence type="predicted"/>
<organism evidence="1 2">
    <name type="scientific">Tamilnaduibacter salinus</name>
    <dbReference type="NCBI Taxonomy" id="1484056"/>
    <lineage>
        <taxon>Bacteria</taxon>
        <taxon>Pseudomonadati</taxon>
        <taxon>Pseudomonadota</taxon>
        <taxon>Gammaproteobacteria</taxon>
        <taxon>Pseudomonadales</taxon>
        <taxon>Marinobacteraceae</taxon>
        <taxon>Tamilnaduibacter</taxon>
    </lineage>
</organism>
<dbReference type="Proteomes" id="UP000218332">
    <property type="component" value="Unassembled WGS sequence"/>
</dbReference>
<sequence>MQFFEFHRGRAGRRLAFFVLFGTIVPFGVQASDGQSGTGKAPVAERGSDARKALRVEGIAIRAADESPRVLHILPWQPPTIRRNEREPLSPRAENLLETVDPEAFRRHRSFRRTLDSGQLSK</sequence>
<keyword evidence="2" id="KW-1185">Reference proteome</keyword>